<dbReference type="InterPro" id="IPR000209">
    <property type="entry name" value="Peptidase_S8/S53_dom"/>
</dbReference>
<dbReference type="Pfam" id="PF00082">
    <property type="entry name" value="Peptidase_S8"/>
    <property type="match status" value="1"/>
</dbReference>
<feature type="signal peptide" evidence="5">
    <location>
        <begin position="1"/>
        <end position="35"/>
    </location>
</feature>
<dbReference type="PROSITE" id="PS00138">
    <property type="entry name" value="SUBTILASE_SER"/>
    <property type="match status" value="1"/>
</dbReference>
<dbReference type="RefSeq" id="WP_123747095.1">
    <property type="nucleotide sequence ID" value="NZ_RJKM01000001.1"/>
</dbReference>
<dbReference type="InterPro" id="IPR023828">
    <property type="entry name" value="Peptidase_S8_Ser-AS"/>
</dbReference>
<dbReference type="GO" id="GO:0004252">
    <property type="term" value="F:serine-type endopeptidase activity"/>
    <property type="evidence" value="ECO:0007669"/>
    <property type="project" value="InterPro"/>
</dbReference>
<protein>
    <submittedName>
        <fullName evidence="7">Subtilase family protein</fullName>
    </submittedName>
</protein>
<dbReference type="InterPro" id="IPR015500">
    <property type="entry name" value="Peptidase_S8_subtilisin-rel"/>
</dbReference>
<evidence type="ECO:0000256" key="4">
    <source>
        <dbReference type="PROSITE-ProRule" id="PRU01240"/>
    </source>
</evidence>
<dbReference type="PROSITE" id="PS51892">
    <property type="entry name" value="SUBTILASE"/>
    <property type="match status" value="1"/>
</dbReference>
<dbReference type="PRINTS" id="PR00723">
    <property type="entry name" value="SUBTILISIN"/>
</dbReference>
<sequence>MINSRRTRGLRHRALTAAVCLASAFSFGIGTPAQAAGSGAPAADQLYRAAEKPASTTLTANDSREHVHVKFAEGSRVRLRGAELTSAPGTDLGAVREVLRSGAVSAVRRLFTAPEEALRTFTDQAAARSGRAQADLTLWYRLDLRPGADPVAVIDALNALREVEIAYAEPLAVSPPIAPDFTARQGYRSAATGSGIDADYARTVPGGTGANVRVADIEYAWNFAHEDLSELRAPGTFVANGTAKDPFGDNNHGTAVAGILVGDANAGGVTGLVPDSPIHVTNAANAERGWDVANSVIVLARSLRPGDVLLIEQQTSGPAGCTGYVAPEWVPAIYDAIVATTSAGITVVETAGNGSMNLDNPCFGSRFPRGRPDSGSIIEGAGSAPGCGTARARLNFSTYGSRVDVQGWGNCVVSTGYGNLHSSGGANAYYTASFSGTSSAGPIVAAAAASLSSVARQRGTTLTPDRVRAILKSTGTPQANPATGNIGPLPNLRAAIAALPTRSS</sequence>
<evidence type="ECO:0000256" key="2">
    <source>
        <dbReference type="ARBA" id="ARBA00022801"/>
    </source>
</evidence>
<evidence type="ECO:0000256" key="1">
    <source>
        <dbReference type="ARBA" id="ARBA00022670"/>
    </source>
</evidence>
<dbReference type="EMBL" id="RJKM01000001">
    <property type="protein sequence ID" value="ROP42090.1"/>
    <property type="molecule type" value="Genomic_DNA"/>
</dbReference>
<dbReference type="OrthoDB" id="468550at2"/>
<keyword evidence="3" id="KW-0720">Serine protease</keyword>
<accession>A0A3N1HHV2</accession>
<dbReference type="InterPro" id="IPR022398">
    <property type="entry name" value="Peptidase_S8_His-AS"/>
</dbReference>
<gene>
    <name evidence="7" type="ORF">EDD40_7583</name>
</gene>
<dbReference type="SUPFAM" id="SSF52743">
    <property type="entry name" value="Subtilisin-like"/>
    <property type="match status" value="1"/>
</dbReference>
<comment type="similarity">
    <text evidence="4">Belongs to the peptidase S8 family.</text>
</comment>
<feature type="chain" id="PRO_5018119270" evidence="5">
    <location>
        <begin position="36"/>
        <end position="504"/>
    </location>
</feature>
<evidence type="ECO:0000256" key="3">
    <source>
        <dbReference type="ARBA" id="ARBA00022825"/>
    </source>
</evidence>
<organism evidence="7 8">
    <name type="scientific">Saccharothrix texasensis</name>
    <dbReference type="NCBI Taxonomy" id="103734"/>
    <lineage>
        <taxon>Bacteria</taxon>
        <taxon>Bacillati</taxon>
        <taxon>Actinomycetota</taxon>
        <taxon>Actinomycetes</taxon>
        <taxon>Pseudonocardiales</taxon>
        <taxon>Pseudonocardiaceae</taxon>
        <taxon>Saccharothrix</taxon>
    </lineage>
</organism>
<comment type="caution">
    <text evidence="4">Lacks conserved residue(s) required for the propagation of feature annotation.</text>
</comment>
<dbReference type="Proteomes" id="UP000268727">
    <property type="component" value="Unassembled WGS sequence"/>
</dbReference>
<dbReference type="Gene3D" id="3.40.50.200">
    <property type="entry name" value="Peptidase S8/S53 domain"/>
    <property type="match status" value="1"/>
</dbReference>
<dbReference type="AlphaFoldDB" id="A0A3N1HHV2"/>
<comment type="caution">
    <text evidence="7">The sequence shown here is derived from an EMBL/GenBank/DDBJ whole genome shotgun (WGS) entry which is preliminary data.</text>
</comment>
<evidence type="ECO:0000259" key="6">
    <source>
        <dbReference type="Pfam" id="PF00082"/>
    </source>
</evidence>
<keyword evidence="5" id="KW-0732">Signal</keyword>
<keyword evidence="2" id="KW-0378">Hydrolase</keyword>
<dbReference type="GO" id="GO:0006508">
    <property type="term" value="P:proteolysis"/>
    <property type="evidence" value="ECO:0007669"/>
    <property type="project" value="UniProtKB-KW"/>
</dbReference>
<proteinExistence type="inferred from homology"/>
<feature type="domain" description="Peptidase S8/S53" evidence="6">
    <location>
        <begin position="243"/>
        <end position="478"/>
    </location>
</feature>
<dbReference type="PROSITE" id="PS00137">
    <property type="entry name" value="SUBTILASE_HIS"/>
    <property type="match status" value="1"/>
</dbReference>
<keyword evidence="8" id="KW-1185">Reference proteome</keyword>
<evidence type="ECO:0000313" key="7">
    <source>
        <dbReference type="EMBL" id="ROP42090.1"/>
    </source>
</evidence>
<reference evidence="7 8" key="1">
    <citation type="submission" date="2018-11" db="EMBL/GenBank/DDBJ databases">
        <title>Sequencing the genomes of 1000 actinobacteria strains.</title>
        <authorList>
            <person name="Klenk H.-P."/>
        </authorList>
    </citation>
    <scope>NUCLEOTIDE SEQUENCE [LARGE SCALE GENOMIC DNA]</scope>
    <source>
        <strain evidence="7 8">DSM 44231</strain>
    </source>
</reference>
<keyword evidence="1" id="KW-0645">Protease</keyword>
<evidence type="ECO:0000256" key="5">
    <source>
        <dbReference type="SAM" id="SignalP"/>
    </source>
</evidence>
<name>A0A3N1HHV2_9PSEU</name>
<evidence type="ECO:0000313" key="8">
    <source>
        <dbReference type="Proteomes" id="UP000268727"/>
    </source>
</evidence>
<dbReference type="InterPro" id="IPR036852">
    <property type="entry name" value="Peptidase_S8/S53_dom_sf"/>
</dbReference>